<evidence type="ECO:0000313" key="1">
    <source>
        <dbReference type="EMBL" id="QQM18220.1"/>
    </source>
</evidence>
<protein>
    <submittedName>
        <fullName evidence="1">Uncharacterized protein</fullName>
    </submittedName>
</protein>
<dbReference type="Proteomes" id="UP000595272">
    <property type="component" value="Segment"/>
</dbReference>
<name>A0A8B6Q865_9CAUD</name>
<gene>
    <name evidence="1" type="ORF">CPT_Salva_056</name>
</gene>
<accession>A0A8B6Q865</accession>
<organism evidence="1 2">
    <name type="scientific">Stenotrophomonas phage Salva</name>
    <dbReference type="NCBI Taxonomy" id="2801524"/>
    <lineage>
        <taxon>Viruses</taxon>
        <taxon>Duplodnaviria</taxon>
        <taxon>Heunggongvirae</taxon>
        <taxon>Uroviricota</taxon>
        <taxon>Caudoviricetes</taxon>
        <taxon>Beaumontvirinae</taxon>
        <taxon>Salvavirus</taxon>
        <taxon>Salvavirus salva</taxon>
    </lineage>
</organism>
<keyword evidence="2" id="KW-1185">Reference proteome</keyword>
<reference evidence="1 2" key="1">
    <citation type="submission" date="2020-12" db="EMBL/GenBank/DDBJ databases">
        <title>Complete genome sequence of Stenotrophomonas maltophilia phage Salva.</title>
        <authorList>
            <person name="Jefferson B."/>
            <person name="Yao G."/>
            <person name="Clark J."/>
            <person name="Le T."/>
            <person name="Young R."/>
            <person name="Gonzalez C."/>
            <person name="Liu M."/>
        </authorList>
    </citation>
    <scope>NUCLEOTIDE SEQUENCE [LARGE SCALE GENOMIC DNA]</scope>
</reference>
<proteinExistence type="predicted"/>
<evidence type="ECO:0000313" key="2">
    <source>
        <dbReference type="Proteomes" id="UP000595272"/>
    </source>
</evidence>
<sequence length="70" mass="7756">MKQPIFTMDAVMENDFRSMTTPGSTLLTFRPTEAGHPAFTIRRPISDANKMNLGGTYTFAVLEVDTQTDA</sequence>
<dbReference type="EMBL" id="MW393850">
    <property type="protein sequence ID" value="QQM18220.1"/>
    <property type="molecule type" value="Genomic_DNA"/>
</dbReference>